<name>A0A428G394_STROR</name>
<dbReference type="Proteomes" id="UP000281558">
    <property type="component" value="Unassembled WGS sequence"/>
</dbReference>
<organism evidence="1 2">
    <name type="scientific">Streptococcus oralis</name>
    <dbReference type="NCBI Taxonomy" id="1303"/>
    <lineage>
        <taxon>Bacteria</taxon>
        <taxon>Bacillati</taxon>
        <taxon>Bacillota</taxon>
        <taxon>Bacilli</taxon>
        <taxon>Lactobacillales</taxon>
        <taxon>Streptococcaceae</taxon>
        <taxon>Streptococcus</taxon>
    </lineage>
</organism>
<evidence type="ECO:0000313" key="1">
    <source>
        <dbReference type="EMBL" id="RSJ69394.1"/>
    </source>
</evidence>
<accession>A0A428G394</accession>
<protein>
    <submittedName>
        <fullName evidence="1">Uncharacterized protein</fullName>
    </submittedName>
</protein>
<dbReference type="AlphaFoldDB" id="A0A428G394"/>
<dbReference type="EMBL" id="RJPK01000005">
    <property type="protein sequence ID" value="RSJ69394.1"/>
    <property type="molecule type" value="Genomic_DNA"/>
</dbReference>
<gene>
    <name evidence="1" type="ORF">D8801_07055</name>
</gene>
<reference evidence="1 2" key="1">
    <citation type="submission" date="2018-11" db="EMBL/GenBank/DDBJ databases">
        <title>Species Designations Belie Phenotypic and Genotypic Heterogeneity in Oral Streptococci.</title>
        <authorList>
            <person name="Velsko I."/>
        </authorList>
    </citation>
    <scope>NUCLEOTIDE SEQUENCE [LARGE SCALE GENOMIC DNA]</scope>
    <source>
        <strain evidence="1 2">BCC10</strain>
    </source>
</reference>
<comment type="caution">
    <text evidence="1">The sequence shown here is derived from an EMBL/GenBank/DDBJ whole genome shotgun (WGS) entry which is preliminary data.</text>
</comment>
<proteinExistence type="predicted"/>
<evidence type="ECO:0000313" key="2">
    <source>
        <dbReference type="Proteomes" id="UP000281558"/>
    </source>
</evidence>
<sequence>MTDSNLKDYNNFYDSLIPHSFPIDFEYLLKVFFYIHDIIYLDSTI</sequence>